<feature type="compositionally biased region" description="Low complexity" evidence="11">
    <location>
        <begin position="1036"/>
        <end position="1049"/>
    </location>
</feature>
<feature type="domain" description="Protein kinase" evidence="12">
    <location>
        <begin position="209"/>
        <end position="462"/>
    </location>
</feature>
<keyword evidence="9" id="KW-0393">Immunoglobulin domain</keyword>
<feature type="domain" description="Ig-like" evidence="13">
    <location>
        <begin position="1660"/>
        <end position="1743"/>
    </location>
</feature>
<dbReference type="Pfam" id="PF07679">
    <property type="entry name" value="I-set"/>
    <property type="match status" value="2"/>
</dbReference>
<feature type="domain" description="Ig-like" evidence="13">
    <location>
        <begin position="98"/>
        <end position="186"/>
    </location>
</feature>
<feature type="domain" description="Protein kinase" evidence="12">
    <location>
        <begin position="1872"/>
        <end position="2124"/>
    </location>
</feature>
<feature type="region of interest" description="Disordered" evidence="11">
    <location>
        <begin position="1293"/>
        <end position="1317"/>
    </location>
</feature>
<feature type="region of interest" description="Disordered" evidence="11">
    <location>
        <begin position="659"/>
        <end position="688"/>
    </location>
</feature>
<keyword evidence="4" id="KW-0677">Repeat</keyword>
<feature type="domain" description="Fibronectin type-III" evidence="14">
    <location>
        <begin position="1753"/>
        <end position="1849"/>
    </location>
</feature>
<evidence type="ECO:0000313" key="16">
    <source>
        <dbReference type="Proteomes" id="UP001178461"/>
    </source>
</evidence>
<dbReference type="SMART" id="SM00408">
    <property type="entry name" value="IGc2"/>
    <property type="match status" value="2"/>
</dbReference>
<protein>
    <submittedName>
        <fullName evidence="15">Obscurin isoform X2</fullName>
    </submittedName>
</protein>
<feature type="region of interest" description="Disordered" evidence="11">
    <location>
        <begin position="518"/>
        <end position="559"/>
    </location>
</feature>
<dbReference type="InterPro" id="IPR013783">
    <property type="entry name" value="Ig-like_fold"/>
</dbReference>
<gene>
    <name evidence="15" type="ORF">PODLI_1B035133</name>
</gene>
<keyword evidence="2" id="KW-0723">Serine/threonine-protein kinase</keyword>
<keyword evidence="5 10" id="KW-0547">Nucleotide-binding</keyword>
<dbReference type="InterPro" id="IPR008271">
    <property type="entry name" value="Ser/Thr_kinase_AS"/>
</dbReference>
<dbReference type="InterPro" id="IPR003598">
    <property type="entry name" value="Ig_sub2"/>
</dbReference>
<dbReference type="FunFam" id="3.30.200.20:FF:000424">
    <property type="entry name" value="obscurin isoform X5"/>
    <property type="match status" value="1"/>
</dbReference>
<dbReference type="SMART" id="SM00220">
    <property type="entry name" value="S_TKc"/>
    <property type="match status" value="2"/>
</dbReference>
<evidence type="ECO:0000259" key="12">
    <source>
        <dbReference type="PROSITE" id="PS50011"/>
    </source>
</evidence>
<evidence type="ECO:0000259" key="14">
    <source>
        <dbReference type="PROSITE" id="PS50853"/>
    </source>
</evidence>
<dbReference type="SUPFAM" id="SSF49265">
    <property type="entry name" value="Fibronectin type III"/>
    <property type="match status" value="1"/>
</dbReference>
<dbReference type="GO" id="GO:0043065">
    <property type="term" value="P:positive regulation of apoptotic process"/>
    <property type="evidence" value="ECO:0007669"/>
    <property type="project" value="TreeGrafter"/>
</dbReference>
<dbReference type="InterPro" id="IPR000719">
    <property type="entry name" value="Prot_kinase_dom"/>
</dbReference>
<sequence length="2167" mass="239263">MVDHYSEKVSVGTEQQEAIGKIPEEKPSTTQKDTILQGDGIQERAVPITRTPQIMAGAEWPKSDGADVILDVQREVYIETTERTCIYKTAEKSAASPPYMQVTIEDVQVRCGEMAKFHAIIEGDPQPTIAWFKGISLLTDSERVHQLSEGTRYSLILYNARTDDGGVYTCIAKNTGGEVLCKAELVVQEDKKNQEAKKQSNRRKLHSFYEVKQEIGRGSFGLIKRVVHKGNRVSCAAKFIALRSKTRDQAYQERDILATLSHDRITQLLDQFETRKTLILILELCSNEELLDRLFRKNVVTEAEVKFYFRQLLEGIEYLHKNKVLHLDIKPANILMVYDDRDDIKICDFGFAQKINPSEPQYSKYGSPEFVSPEILSQSPVSTASDIWPVGVICYLSLTCKSPFAGENDRATLLNIQNGTVSWDIPDFVHLSKEAQDFIRTILQPSPEARPSAMECLSHTWFMHNLPLEEAHFIDTKQLKFFVSRSKWQRSLMSYKSVLVMRPIPEILEKTHKTTSLGISRHLMEESSSSSTSGSSSDNEISASTGRRHFGPTPGLHLSVLEGSDYPEYQESIAEAKNSESSLPPLLTRPKQASAKRQQGDQTRQESEELMPRGPTFDTASSQDKAGLLVPGEGEIESTEAGRSPGCVPRHSVIKSTFYSQPSESLADVPSSPGKEHRKHLERAKRTYRKAGYSKSALSGLREPLLEQFELGEGGLSGDEETEWGREGGAGPLMTKSASFDTAQKSPRVTFQVSSRSRSLDDYKMRATSFAEEQYIEEEESDLIPEGSAFEACSEKASEKTSAKEGSKKIVKGEVPFAQLGERHSLSLSAQQQEKALISTPPPEKGEGLLQKPELPLATKSGTSTLGREDLALTAQQSDLARTGESEERRLPQTFKAPLCKDTVPILPKGESSDLRVTPPETAPLVSQDSGKGKGLPDNTMLSSVQGKEGPAVLQGAFKSGDQLPQVPSLQGQQIQQVVKTKGKSPGVLQTTPVGEGSLVLQQKPSEVLLESKSSSLPGSQAAVSVPGGKEQQILPQKPSAPSQAKSAALKGKGTASLTISQAKAAPVSNAELKHSYQTPPMHSEMKVPVREGDVPAGLETLPTSISVSHGESQKPPKSFIHSKAVPAIGEMREPSQQTDTVQALIHEGEHHKHLQQRHFAPGKRKLDAFPGERQILMASQGKAIPISLSEPEKRELVYRTQLASSEDESVFQKDQGPSVSGFSQVRVVPFSASGGEIPVTQKETPYSIGQGRTRGHVHQKPAIYSDTEAEALEYLVDEMVCLSKEMTALAESVSNPEGSRRHISPSREVFYPGSPGQAVRPATRYLVRRGKREGGIGLADPSEADIIYPGEEEYFSVLPSMGKKARMSSPFEGMGYVGAEMPMVSHFGSSGFGDRFSYYCDSQRSDQMCEIRLVQIQDLSEDMPRPDSKTAKYDISEVEPAFLNLYELYDIVYFPFEFLSFRKAPENLPSKRRLPMGEKPKLLPGLKSHSHQDKKICARDDNLKGEAVQEAPRNEEKTPPELDVEPKEAKAPRLGNRSDSEGNIPSGSQQIYGLLEDPAKQRRSSLQDKVGLFKPFVRSQSVELVEQSLKKKVKASVTHLSRILTRKSSSDQESREGSEERKGELQERTSLTEASGGSKKKTGFPSFTLPSLKTKEKAPSFAEELTDQTIALGQSLTLSCRTSAHSSPNVEWFKDGAAIRSTDRILISSTLKHFQLLTILAATSNDFGTYTCVATNAQGTVSTSCVIRKAETPSNPPSPDIVEVLEDGVELAWKPVELNTPVTYSVLCKKDDGEWKTLASDISECCYTAEHLPRGLVLSFRFACVSKSGVGPYSNPTAKVRIGDTDPAAFQSVDPEDSQMTAPAQPTHQTYAFQTEIKRGRFSIIKQCREKLSGNALAAKIIPYRQEDKEDVLQEYQILRKLHHTNIGQLQGAYVSPRHLVLITELCVGPELLNALAGRSSYSEVEVRDYLWQILSAVEYLHAQNILHLDLRSENMIITEPNLLKLLDFGNAQFYEPDRIITLDGCTDYVETMASELLADKGAVPQTDIWAVGVTAFIMLSAEYPISSEAACDFGRLVKREKIKFNKCYAGLSGGAVSFLQSTLSSNPWRRPIASECLQSPWLQETGLDERQQATVTFSTTKLRNFLAERERKRALLCSKYGVMTV</sequence>
<dbReference type="PROSITE" id="PS50853">
    <property type="entry name" value="FN3"/>
    <property type="match status" value="1"/>
</dbReference>
<evidence type="ECO:0000256" key="3">
    <source>
        <dbReference type="ARBA" id="ARBA00022679"/>
    </source>
</evidence>
<evidence type="ECO:0000256" key="2">
    <source>
        <dbReference type="ARBA" id="ARBA00022527"/>
    </source>
</evidence>
<evidence type="ECO:0000256" key="7">
    <source>
        <dbReference type="ARBA" id="ARBA00022840"/>
    </source>
</evidence>
<feature type="region of interest" description="Disordered" evidence="11">
    <location>
        <begin position="1605"/>
        <end position="1652"/>
    </location>
</feature>
<feature type="compositionally biased region" description="Basic and acidic residues" evidence="11">
    <location>
        <begin position="1491"/>
        <end position="1505"/>
    </location>
</feature>
<dbReference type="Pfam" id="PF00069">
    <property type="entry name" value="Pkinase"/>
    <property type="match status" value="2"/>
</dbReference>
<dbReference type="InterPro" id="IPR036179">
    <property type="entry name" value="Ig-like_dom_sf"/>
</dbReference>
<dbReference type="PROSITE" id="PS50835">
    <property type="entry name" value="IG_LIKE"/>
    <property type="match status" value="2"/>
</dbReference>
<dbReference type="PROSITE" id="PS00107">
    <property type="entry name" value="PROTEIN_KINASE_ATP"/>
    <property type="match status" value="1"/>
</dbReference>
<dbReference type="InterPro" id="IPR036116">
    <property type="entry name" value="FN3_sf"/>
</dbReference>
<feature type="compositionally biased region" description="Basic and acidic residues" evidence="11">
    <location>
        <begin position="1609"/>
        <end position="1628"/>
    </location>
</feature>
<evidence type="ECO:0000256" key="9">
    <source>
        <dbReference type="ARBA" id="ARBA00023319"/>
    </source>
</evidence>
<feature type="region of interest" description="Disordered" evidence="11">
    <location>
        <begin position="776"/>
        <end position="811"/>
    </location>
</feature>
<evidence type="ECO:0000259" key="13">
    <source>
        <dbReference type="PROSITE" id="PS50835"/>
    </source>
</evidence>
<dbReference type="PROSITE" id="PS00108">
    <property type="entry name" value="PROTEIN_KINASE_ST"/>
    <property type="match status" value="1"/>
</dbReference>
<evidence type="ECO:0000256" key="8">
    <source>
        <dbReference type="ARBA" id="ARBA00023157"/>
    </source>
</evidence>
<keyword evidence="7 10" id="KW-0067">ATP-binding</keyword>
<dbReference type="PROSITE" id="PS50011">
    <property type="entry name" value="PROTEIN_KINASE_DOM"/>
    <property type="match status" value="2"/>
</dbReference>
<dbReference type="GO" id="GO:0005524">
    <property type="term" value="F:ATP binding"/>
    <property type="evidence" value="ECO:0007669"/>
    <property type="project" value="UniProtKB-UniRule"/>
</dbReference>
<evidence type="ECO:0000256" key="4">
    <source>
        <dbReference type="ARBA" id="ARBA00022737"/>
    </source>
</evidence>
<dbReference type="Proteomes" id="UP001178461">
    <property type="component" value="Chromosome 12"/>
</dbReference>
<dbReference type="PANTHER" id="PTHR24342">
    <property type="entry name" value="SERINE/THREONINE-PROTEIN KINASE 17"/>
    <property type="match status" value="1"/>
</dbReference>
<evidence type="ECO:0000313" key="15">
    <source>
        <dbReference type="EMBL" id="CAI5789187.1"/>
    </source>
</evidence>
<name>A0AA35PLL7_9SAUR</name>
<dbReference type="SMART" id="SM00409">
    <property type="entry name" value="IG"/>
    <property type="match status" value="2"/>
</dbReference>
<dbReference type="Gene3D" id="3.30.200.20">
    <property type="entry name" value="Phosphorylase Kinase, domain 1"/>
    <property type="match status" value="2"/>
</dbReference>
<organism evidence="15 16">
    <name type="scientific">Podarcis lilfordi</name>
    <name type="common">Lilford's wall lizard</name>
    <dbReference type="NCBI Taxonomy" id="74358"/>
    <lineage>
        <taxon>Eukaryota</taxon>
        <taxon>Metazoa</taxon>
        <taxon>Chordata</taxon>
        <taxon>Craniata</taxon>
        <taxon>Vertebrata</taxon>
        <taxon>Euteleostomi</taxon>
        <taxon>Lepidosauria</taxon>
        <taxon>Squamata</taxon>
        <taxon>Bifurcata</taxon>
        <taxon>Unidentata</taxon>
        <taxon>Episquamata</taxon>
        <taxon>Laterata</taxon>
        <taxon>Lacertibaenia</taxon>
        <taxon>Lacertidae</taxon>
        <taxon>Podarcis</taxon>
    </lineage>
</organism>
<dbReference type="InterPro" id="IPR011009">
    <property type="entry name" value="Kinase-like_dom_sf"/>
</dbReference>
<reference evidence="15" key="1">
    <citation type="submission" date="2022-12" db="EMBL/GenBank/DDBJ databases">
        <authorList>
            <person name="Alioto T."/>
            <person name="Alioto T."/>
            <person name="Gomez Garrido J."/>
        </authorList>
    </citation>
    <scope>NUCLEOTIDE SEQUENCE</scope>
</reference>
<dbReference type="SUPFAM" id="SSF48726">
    <property type="entry name" value="Immunoglobulin"/>
    <property type="match status" value="2"/>
</dbReference>
<dbReference type="PANTHER" id="PTHR24342:SF12">
    <property type="entry name" value="DEATH-ASSOCIATED PROTEIN KINASE RELATED"/>
    <property type="match status" value="1"/>
</dbReference>
<dbReference type="GO" id="GO:0035556">
    <property type="term" value="P:intracellular signal transduction"/>
    <property type="evidence" value="ECO:0007669"/>
    <property type="project" value="TreeGrafter"/>
</dbReference>
<dbReference type="InterPro" id="IPR008266">
    <property type="entry name" value="Tyr_kinase_AS"/>
</dbReference>
<keyword evidence="8" id="KW-1015">Disulfide bond</keyword>
<keyword evidence="3" id="KW-0808">Transferase</keyword>
<dbReference type="SUPFAM" id="SSF56112">
    <property type="entry name" value="Protein kinase-like (PK-like)"/>
    <property type="match status" value="2"/>
</dbReference>
<evidence type="ECO:0000256" key="1">
    <source>
        <dbReference type="ARBA" id="ARBA00006692"/>
    </source>
</evidence>
<dbReference type="EMBL" id="OX395137">
    <property type="protein sequence ID" value="CAI5789187.1"/>
    <property type="molecule type" value="Genomic_DNA"/>
</dbReference>
<dbReference type="FunFam" id="1.10.510.10:FF:000912">
    <property type="entry name" value="obscurin isoform X1"/>
    <property type="match status" value="1"/>
</dbReference>
<keyword evidence="6" id="KW-0418">Kinase</keyword>
<proteinExistence type="inferred from homology"/>
<dbReference type="Gene3D" id="2.60.40.10">
    <property type="entry name" value="Immunoglobulins"/>
    <property type="match status" value="3"/>
</dbReference>
<feature type="compositionally biased region" description="Low complexity" evidence="11">
    <location>
        <begin position="527"/>
        <end position="537"/>
    </location>
</feature>
<feature type="compositionally biased region" description="Basic and acidic residues" evidence="11">
    <location>
        <begin position="793"/>
        <end position="811"/>
    </location>
</feature>
<accession>A0AA35PLL7</accession>
<dbReference type="InterPro" id="IPR017441">
    <property type="entry name" value="Protein_kinase_ATP_BS"/>
</dbReference>
<dbReference type="GO" id="GO:0005634">
    <property type="term" value="C:nucleus"/>
    <property type="evidence" value="ECO:0007669"/>
    <property type="project" value="TreeGrafter"/>
</dbReference>
<dbReference type="InterPro" id="IPR013098">
    <property type="entry name" value="Ig_I-set"/>
</dbReference>
<dbReference type="PROSITE" id="PS00109">
    <property type="entry name" value="PROTEIN_KINASE_TYR"/>
    <property type="match status" value="1"/>
</dbReference>
<feature type="compositionally biased region" description="Basic and acidic residues" evidence="11">
    <location>
        <begin position="1513"/>
        <end position="1541"/>
    </location>
</feature>
<dbReference type="InterPro" id="IPR007110">
    <property type="entry name" value="Ig-like_dom"/>
</dbReference>
<comment type="similarity">
    <text evidence="1">Belongs to the protein kinase superfamily. CAMK Ser/Thr protein kinase family.</text>
</comment>
<evidence type="ECO:0000256" key="11">
    <source>
        <dbReference type="SAM" id="MobiDB-lite"/>
    </source>
</evidence>
<dbReference type="InterPro" id="IPR003599">
    <property type="entry name" value="Ig_sub"/>
</dbReference>
<feature type="region of interest" description="Disordered" evidence="11">
    <location>
        <begin position="1010"/>
        <end position="1052"/>
    </location>
</feature>
<feature type="compositionally biased region" description="Basic and acidic residues" evidence="11">
    <location>
        <begin position="882"/>
        <end position="891"/>
    </location>
</feature>
<feature type="region of interest" description="Disordered" evidence="11">
    <location>
        <begin position="1470"/>
        <end position="1550"/>
    </location>
</feature>
<dbReference type="Gene3D" id="1.10.510.10">
    <property type="entry name" value="Transferase(Phosphotransferase) domain 1"/>
    <property type="match status" value="2"/>
</dbReference>
<dbReference type="InterPro" id="IPR003961">
    <property type="entry name" value="FN3_dom"/>
</dbReference>
<feature type="compositionally biased region" description="Basic residues" evidence="11">
    <location>
        <begin position="676"/>
        <end position="688"/>
    </location>
</feature>
<dbReference type="FunFam" id="2.60.40.10:FF:001071">
    <property type="entry name" value="obscurin isoform X4"/>
    <property type="match status" value="1"/>
</dbReference>
<evidence type="ECO:0000256" key="5">
    <source>
        <dbReference type="ARBA" id="ARBA00022741"/>
    </source>
</evidence>
<evidence type="ECO:0000256" key="6">
    <source>
        <dbReference type="ARBA" id="ARBA00022777"/>
    </source>
</evidence>
<keyword evidence="16" id="KW-1185">Reference proteome</keyword>
<dbReference type="GO" id="GO:0004674">
    <property type="term" value="F:protein serine/threonine kinase activity"/>
    <property type="evidence" value="ECO:0007669"/>
    <property type="project" value="UniProtKB-KW"/>
</dbReference>
<feature type="region of interest" description="Disordered" evidence="11">
    <location>
        <begin position="824"/>
        <end position="973"/>
    </location>
</feature>
<dbReference type="FunFam" id="2.60.40.10:FF:001314">
    <property type="entry name" value="Obscurin, cytoskeletal calmodulin and titin-interacting RhoGEF"/>
    <property type="match status" value="1"/>
</dbReference>
<feature type="binding site" evidence="10">
    <location>
        <position position="238"/>
    </location>
    <ligand>
        <name>ATP</name>
        <dbReference type="ChEBI" id="CHEBI:30616"/>
    </ligand>
</feature>
<dbReference type="CDD" id="cd00063">
    <property type="entry name" value="FN3"/>
    <property type="match status" value="1"/>
</dbReference>
<evidence type="ECO:0000256" key="10">
    <source>
        <dbReference type="PROSITE-ProRule" id="PRU10141"/>
    </source>
</evidence>
<feature type="region of interest" description="Disordered" evidence="11">
    <location>
        <begin position="576"/>
        <end position="624"/>
    </location>
</feature>
<dbReference type="FunFam" id="1.10.510.10:FF:000519">
    <property type="entry name" value="Obscurin, cytoskeletal calmodulin and titin-interacting RhoGEF"/>
    <property type="match status" value="1"/>
</dbReference>